<dbReference type="EMBL" id="BAABHW010000001">
    <property type="protein sequence ID" value="GAA5064471.1"/>
    <property type="molecule type" value="Genomic_DNA"/>
</dbReference>
<accession>A0ABP9KV98</accession>
<protein>
    <recommendedName>
        <fullName evidence="1">DUF4178 domain-containing protein</fullName>
    </recommendedName>
</protein>
<feature type="domain" description="DUF4178" evidence="1">
    <location>
        <begin position="59"/>
        <end position="197"/>
    </location>
</feature>
<dbReference type="InterPro" id="IPR025235">
    <property type="entry name" value="DUF4178"/>
</dbReference>
<dbReference type="RefSeq" id="WP_259547284.1">
    <property type="nucleotide sequence ID" value="NZ_BAABHW010000001.1"/>
</dbReference>
<dbReference type="Proteomes" id="UP001499910">
    <property type="component" value="Unassembled WGS sequence"/>
</dbReference>
<gene>
    <name evidence="2" type="ORF">GCM10023209_01030</name>
</gene>
<keyword evidence="3" id="KW-1185">Reference proteome</keyword>
<organism evidence="2 3">
    <name type="scientific">[Roseibacterium] beibuensis</name>
    <dbReference type="NCBI Taxonomy" id="1193142"/>
    <lineage>
        <taxon>Bacteria</taxon>
        <taxon>Pseudomonadati</taxon>
        <taxon>Pseudomonadota</taxon>
        <taxon>Alphaproteobacteria</taxon>
        <taxon>Rhodobacterales</taxon>
        <taxon>Roseobacteraceae</taxon>
        <taxon>Roseicyclus</taxon>
    </lineage>
</organism>
<reference evidence="3" key="1">
    <citation type="journal article" date="2019" name="Int. J. Syst. Evol. Microbiol.">
        <title>The Global Catalogue of Microorganisms (GCM) 10K type strain sequencing project: providing services to taxonomists for standard genome sequencing and annotation.</title>
        <authorList>
            <consortium name="The Broad Institute Genomics Platform"/>
            <consortium name="The Broad Institute Genome Sequencing Center for Infectious Disease"/>
            <person name="Wu L."/>
            <person name="Ma J."/>
        </authorList>
    </citation>
    <scope>NUCLEOTIDE SEQUENCE [LARGE SCALE GENOMIC DNA]</scope>
    <source>
        <strain evidence="3">JCM 18015</strain>
    </source>
</reference>
<evidence type="ECO:0000259" key="1">
    <source>
        <dbReference type="Pfam" id="PF13785"/>
    </source>
</evidence>
<dbReference type="Pfam" id="PF13785">
    <property type="entry name" value="DUF4178"/>
    <property type="match status" value="1"/>
</dbReference>
<proteinExistence type="predicted"/>
<evidence type="ECO:0000313" key="3">
    <source>
        <dbReference type="Proteomes" id="UP001499910"/>
    </source>
</evidence>
<sequence length="206" mass="22733">MPDPALTCPNCGYGFPELRRSTRMFDCPSCGTTLFRGQDALAPMGDHGVMHETPMLFGIGDAVWADGMQFEIVGHAQFDYGRGFWDEMWALDGNGDGAWLSIDEGDVVLQRAFPPGSGPRQPDPLPVGHDFTYQGRKYTVTEADQAKCVAIRGEFPEVLEIGEQHLFINASGRDGEVLSGEFWDGVHQWFEGVWLDPFTLTVRSGA</sequence>
<comment type="caution">
    <text evidence="2">The sequence shown here is derived from an EMBL/GenBank/DDBJ whole genome shotgun (WGS) entry which is preliminary data.</text>
</comment>
<evidence type="ECO:0000313" key="2">
    <source>
        <dbReference type="EMBL" id="GAA5064471.1"/>
    </source>
</evidence>
<name>A0ABP9KV98_9RHOB</name>